<evidence type="ECO:0000313" key="2">
    <source>
        <dbReference type="EMBL" id="KAF3160485.1"/>
    </source>
</evidence>
<evidence type="ECO:0000313" key="3">
    <source>
        <dbReference type="EMBL" id="KAF3200116.1"/>
    </source>
</evidence>
<evidence type="ECO:0000313" key="8">
    <source>
        <dbReference type="Proteomes" id="UP000483672"/>
    </source>
</evidence>
<reference evidence="6 7" key="1">
    <citation type="submission" date="2019-06" db="EMBL/GenBank/DDBJ databases">
        <authorList>
            <person name="Palmer J.M."/>
        </authorList>
    </citation>
    <scope>NUCLEOTIDE SEQUENCE [LARGE SCALE GENOMIC DNA]</scope>
    <source>
        <strain evidence="3 6">TWF106</strain>
        <strain evidence="4 8">TWF191</strain>
        <strain evidence="5">TWF679</strain>
        <strain evidence="2 7">TWF788</strain>
    </source>
</reference>
<gene>
    <name evidence="3" type="ORF">TWF106_003470</name>
    <name evidence="4" type="ORF">TWF191_002347</name>
    <name evidence="5" type="ORF">TWF679_009771</name>
    <name evidence="2" type="ORF">TWF788_003093</name>
</gene>
<feature type="region of interest" description="Disordered" evidence="1">
    <location>
        <begin position="55"/>
        <end position="79"/>
    </location>
</feature>
<accession>A0A6G1M5J5</accession>
<evidence type="ECO:0000313" key="7">
    <source>
        <dbReference type="Proteomes" id="UP000479691"/>
    </source>
</evidence>
<dbReference type="EMBL" id="WIWS01000175">
    <property type="protein sequence ID" value="KAF3200116.1"/>
    <property type="molecule type" value="Genomic_DNA"/>
</dbReference>
<dbReference type="EMBL" id="WIPF01000148">
    <property type="protein sequence ID" value="KAF3204100.1"/>
    <property type="molecule type" value="Genomic_DNA"/>
</dbReference>
<evidence type="ECO:0000313" key="6">
    <source>
        <dbReference type="Proteomes" id="UP000472727"/>
    </source>
</evidence>
<dbReference type="Proteomes" id="UP000614610">
    <property type="component" value="Unassembled WGS sequence"/>
</dbReference>
<dbReference type="EMBL" id="WIWT01000070">
    <property type="protein sequence ID" value="KAF3204568.1"/>
    <property type="molecule type" value="Genomic_DNA"/>
</dbReference>
<comment type="caution">
    <text evidence="2">The sequence shown here is derived from an EMBL/GenBank/DDBJ whole genome shotgun (WGS) entry which is preliminary data.</text>
</comment>
<protein>
    <submittedName>
        <fullName evidence="2">Uncharacterized protein</fullName>
    </submittedName>
</protein>
<evidence type="ECO:0000313" key="4">
    <source>
        <dbReference type="EMBL" id="KAF3204100.1"/>
    </source>
</evidence>
<feature type="compositionally biased region" description="Low complexity" evidence="1">
    <location>
        <begin position="55"/>
        <end position="65"/>
    </location>
</feature>
<organism evidence="2 7">
    <name type="scientific">Orbilia oligospora</name>
    <name type="common">Nematode-trapping fungus</name>
    <name type="synonym">Arthrobotrys oligospora</name>
    <dbReference type="NCBI Taxonomy" id="2813651"/>
    <lineage>
        <taxon>Eukaryota</taxon>
        <taxon>Fungi</taxon>
        <taxon>Dikarya</taxon>
        <taxon>Ascomycota</taxon>
        <taxon>Pezizomycotina</taxon>
        <taxon>Orbiliomycetes</taxon>
        <taxon>Orbiliales</taxon>
        <taxon>Orbiliaceae</taxon>
        <taxon>Orbilia</taxon>
    </lineage>
</organism>
<dbReference type="EMBL" id="JAABOE010000163">
    <property type="protein sequence ID" value="KAF3160485.1"/>
    <property type="molecule type" value="Genomic_DNA"/>
</dbReference>
<sequence>MFHKKGQGFEGQQPPGIQLNKVSSQAEISITVSLVRLHICLCMRESELIEPPVSPSRVLLSPVNSNPKTKQKNEIKRTGRKEEYNSFRFAMGAFNFRFSNQDVGEN</sequence>
<evidence type="ECO:0000313" key="5">
    <source>
        <dbReference type="EMBL" id="KAF3204568.1"/>
    </source>
</evidence>
<dbReference type="Proteomes" id="UP000479691">
    <property type="component" value="Unassembled WGS sequence"/>
</dbReference>
<evidence type="ECO:0000256" key="1">
    <source>
        <dbReference type="SAM" id="MobiDB-lite"/>
    </source>
</evidence>
<name>A0A6G1M5J5_ORBOL</name>
<dbReference type="Proteomes" id="UP000483672">
    <property type="component" value="Unassembled WGS sequence"/>
</dbReference>
<dbReference type="AlphaFoldDB" id="A0A6G1M5J5"/>
<proteinExistence type="predicted"/>
<dbReference type="Proteomes" id="UP000472727">
    <property type="component" value="Unassembled WGS sequence"/>
</dbReference>